<reference evidence="2" key="1">
    <citation type="submission" date="2023-10" db="EMBL/GenBank/DDBJ databases">
        <authorList>
            <person name="Hackl T."/>
        </authorList>
    </citation>
    <scope>NUCLEOTIDE SEQUENCE</scope>
</reference>
<dbReference type="InterPro" id="IPR029226">
    <property type="entry name" value="Ecp2-like"/>
</dbReference>
<dbReference type="Proteomes" id="UP001295740">
    <property type="component" value="Unassembled WGS sequence"/>
</dbReference>
<proteinExistence type="predicted"/>
<protein>
    <submittedName>
        <fullName evidence="2">Uu.00g097490.m01.CDS01</fullName>
    </submittedName>
</protein>
<dbReference type="AlphaFoldDB" id="A0AAI8VCD6"/>
<name>A0AAI8VCD6_9PEZI</name>
<feature type="domain" description="Ecp2 effector protein-like" evidence="1">
    <location>
        <begin position="5"/>
        <end position="96"/>
    </location>
</feature>
<dbReference type="Pfam" id="PF14856">
    <property type="entry name" value="Hce2"/>
    <property type="match status" value="1"/>
</dbReference>
<dbReference type="EMBL" id="CAUWAG010000004">
    <property type="protein sequence ID" value="CAJ2502355.1"/>
    <property type="molecule type" value="Genomic_DNA"/>
</dbReference>
<accession>A0AAI8VCD6</accession>
<evidence type="ECO:0000313" key="3">
    <source>
        <dbReference type="Proteomes" id="UP001295740"/>
    </source>
</evidence>
<sequence>MAPASVAACRSVLAFENYDWYEGMGQEDTDHFTSMAWTNDKGSCYFGIRPADAGDIAKYKEFVIGGTDLRDLLSTLAGFAEDDTTSTVTRSGTMHCNVHDDKGIYKDASYNIRWGVYNCTELDAKGN</sequence>
<evidence type="ECO:0000313" key="2">
    <source>
        <dbReference type="EMBL" id="CAJ2502355.1"/>
    </source>
</evidence>
<gene>
    <name evidence="2" type="ORF">KHLLAP_LOCUS2823</name>
</gene>
<comment type="caution">
    <text evidence="2">The sequence shown here is derived from an EMBL/GenBank/DDBJ whole genome shotgun (WGS) entry which is preliminary data.</text>
</comment>
<evidence type="ECO:0000259" key="1">
    <source>
        <dbReference type="Pfam" id="PF14856"/>
    </source>
</evidence>
<keyword evidence="3" id="KW-1185">Reference proteome</keyword>
<organism evidence="2 3">
    <name type="scientific">Anthostomella pinea</name>
    <dbReference type="NCBI Taxonomy" id="933095"/>
    <lineage>
        <taxon>Eukaryota</taxon>
        <taxon>Fungi</taxon>
        <taxon>Dikarya</taxon>
        <taxon>Ascomycota</taxon>
        <taxon>Pezizomycotina</taxon>
        <taxon>Sordariomycetes</taxon>
        <taxon>Xylariomycetidae</taxon>
        <taxon>Xylariales</taxon>
        <taxon>Xylariaceae</taxon>
        <taxon>Anthostomella</taxon>
    </lineage>
</organism>